<evidence type="ECO:0000313" key="1">
    <source>
        <dbReference type="EMBL" id="CEK58030.1"/>
    </source>
</evidence>
<protein>
    <submittedName>
        <fullName evidence="1">Uncharacterized protein</fullName>
    </submittedName>
</protein>
<accession>A0A0B6YRD3</accession>
<sequence>MLITRFINDHKPFNLRVRGKLWLKLFIEEFNPFNNHIHMCTLGVRTYVR</sequence>
<proteinExistence type="predicted"/>
<reference evidence="1" key="1">
    <citation type="submission" date="2014-12" db="EMBL/GenBank/DDBJ databases">
        <title>Insight into the proteome of Arion vulgaris.</title>
        <authorList>
            <person name="Aradska J."/>
            <person name="Bulat T."/>
            <person name="Smidak R."/>
            <person name="Sarate P."/>
            <person name="Gangsoo J."/>
            <person name="Sialana F."/>
            <person name="Bilban M."/>
            <person name="Lubec G."/>
        </authorList>
    </citation>
    <scope>NUCLEOTIDE SEQUENCE</scope>
    <source>
        <tissue evidence="1">Skin</tissue>
    </source>
</reference>
<name>A0A0B6YRD3_9EUPU</name>
<dbReference type="EMBL" id="HACG01011165">
    <property type="protein sequence ID" value="CEK58030.1"/>
    <property type="molecule type" value="Transcribed_RNA"/>
</dbReference>
<dbReference type="AlphaFoldDB" id="A0A0B6YRD3"/>
<gene>
    <name evidence="1" type="primary">ORF31793</name>
</gene>
<organism evidence="1">
    <name type="scientific">Arion vulgaris</name>
    <dbReference type="NCBI Taxonomy" id="1028688"/>
    <lineage>
        <taxon>Eukaryota</taxon>
        <taxon>Metazoa</taxon>
        <taxon>Spiralia</taxon>
        <taxon>Lophotrochozoa</taxon>
        <taxon>Mollusca</taxon>
        <taxon>Gastropoda</taxon>
        <taxon>Heterobranchia</taxon>
        <taxon>Euthyneura</taxon>
        <taxon>Panpulmonata</taxon>
        <taxon>Eupulmonata</taxon>
        <taxon>Stylommatophora</taxon>
        <taxon>Helicina</taxon>
        <taxon>Arionoidea</taxon>
        <taxon>Arionidae</taxon>
        <taxon>Arion</taxon>
    </lineage>
</organism>